<evidence type="ECO:0000256" key="1">
    <source>
        <dbReference type="SAM" id="MobiDB-lite"/>
    </source>
</evidence>
<gene>
    <name evidence="2" type="ORF">TSAR_016058</name>
</gene>
<feature type="region of interest" description="Disordered" evidence="1">
    <location>
        <begin position="1"/>
        <end position="27"/>
    </location>
</feature>
<sequence>MKEAHHPPSTLWITEPTMAGLSSDDPLYSRTLPPRRACLRSQARLSTLSALFNDSDRLLLFAKFNATQQPPLAHRRPIAPRE</sequence>
<evidence type="ECO:0000313" key="3">
    <source>
        <dbReference type="Proteomes" id="UP000215335"/>
    </source>
</evidence>
<dbReference type="AlphaFoldDB" id="A0A232F8X8"/>
<organism evidence="2 3">
    <name type="scientific">Trichomalopsis sarcophagae</name>
    <dbReference type="NCBI Taxonomy" id="543379"/>
    <lineage>
        <taxon>Eukaryota</taxon>
        <taxon>Metazoa</taxon>
        <taxon>Ecdysozoa</taxon>
        <taxon>Arthropoda</taxon>
        <taxon>Hexapoda</taxon>
        <taxon>Insecta</taxon>
        <taxon>Pterygota</taxon>
        <taxon>Neoptera</taxon>
        <taxon>Endopterygota</taxon>
        <taxon>Hymenoptera</taxon>
        <taxon>Apocrita</taxon>
        <taxon>Proctotrupomorpha</taxon>
        <taxon>Chalcidoidea</taxon>
        <taxon>Pteromalidae</taxon>
        <taxon>Pteromalinae</taxon>
        <taxon>Trichomalopsis</taxon>
    </lineage>
</organism>
<reference evidence="2 3" key="1">
    <citation type="journal article" date="2017" name="Curr. Biol.">
        <title>The Evolution of Venom by Co-option of Single-Copy Genes.</title>
        <authorList>
            <person name="Martinson E.O."/>
            <person name="Mrinalini"/>
            <person name="Kelkar Y.D."/>
            <person name="Chang C.H."/>
            <person name="Werren J.H."/>
        </authorList>
    </citation>
    <scope>NUCLEOTIDE SEQUENCE [LARGE SCALE GENOMIC DNA]</scope>
    <source>
        <strain evidence="2 3">Alberta</strain>
        <tissue evidence="2">Whole body</tissue>
    </source>
</reference>
<keyword evidence="3" id="KW-1185">Reference proteome</keyword>
<protein>
    <submittedName>
        <fullName evidence="2">Uncharacterized protein</fullName>
    </submittedName>
</protein>
<dbReference type="Proteomes" id="UP000215335">
    <property type="component" value="Unassembled WGS sequence"/>
</dbReference>
<comment type="caution">
    <text evidence="2">The sequence shown here is derived from an EMBL/GenBank/DDBJ whole genome shotgun (WGS) entry which is preliminary data.</text>
</comment>
<name>A0A232F8X8_9HYME</name>
<evidence type="ECO:0000313" key="2">
    <source>
        <dbReference type="EMBL" id="OXU27304.1"/>
    </source>
</evidence>
<accession>A0A232F8X8</accession>
<proteinExistence type="predicted"/>
<dbReference type="EMBL" id="NNAY01000632">
    <property type="protein sequence ID" value="OXU27304.1"/>
    <property type="molecule type" value="Genomic_DNA"/>
</dbReference>